<comment type="caution">
    <text evidence="6">The sequence shown here is derived from an EMBL/GenBank/DDBJ whole genome shotgun (WGS) entry which is preliminary data.</text>
</comment>
<evidence type="ECO:0000313" key="6">
    <source>
        <dbReference type="EMBL" id="KAF9586123.1"/>
    </source>
</evidence>
<dbReference type="EMBL" id="JAABOA010000070">
    <property type="protein sequence ID" value="KAF9586123.1"/>
    <property type="molecule type" value="Genomic_DNA"/>
</dbReference>
<protein>
    <recommendedName>
        <fullName evidence="5">FAD-binding domain-containing protein</fullName>
    </recommendedName>
</protein>
<feature type="domain" description="FAD-binding" evidence="5">
    <location>
        <begin position="7"/>
        <end position="176"/>
    </location>
</feature>
<gene>
    <name evidence="6" type="ORF">BGW38_009483</name>
</gene>
<keyword evidence="2" id="KW-0285">Flavoprotein</keyword>
<feature type="domain" description="FAD-binding" evidence="5">
    <location>
        <begin position="311"/>
        <end position="391"/>
    </location>
</feature>
<dbReference type="InterPro" id="IPR002938">
    <property type="entry name" value="FAD-bd"/>
</dbReference>
<dbReference type="Proteomes" id="UP000780801">
    <property type="component" value="Unassembled WGS sequence"/>
</dbReference>
<evidence type="ECO:0000256" key="1">
    <source>
        <dbReference type="ARBA" id="ARBA00007992"/>
    </source>
</evidence>
<dbReference type="PANTHER" id="PTHR47356">
    <property type="entry name" value="FAD-DEPENDENT MONOOXYGENASE ASQG-RELATED"/>
    <property type="match status" value="1"/>
</dbReference>
<dbReference type="AlphaFoldDB" id="A0A9P6G2M4"/>
<dbReference type="InterPro" id="IPR036188">
    <property type="entry name" value="FAD/NAD-bd_sf"/>
</dbReference>
<comment type="similarity">
    <text evidence="1">Belongs to the paxM FAD-dependent monooxygenase family.</text>
</comment>
<reference evidence="6" key="1">
    <citation type="journal article" date="2020" name="Fungal Divers.">
        <title>Resolving the Mortierellaceae phylogeny through synthesis of multi-gene phylogenetics and phylogenomics.</title>
        <authorList>
            <person name="Vandepol N."/>
            <person name="Liber J."/>
            <person name="Desiro A."/>
            <person name="Na H."/>
            <person name="Kennedy M."/>
            <person name="Barry K."/>
            <person name="Grigoriev I.V."/>
            <person name="Miller A.N."/>
            <person name="O'Donnell K."/>
            <person name="Stajich J.E."/>
            <person name="Bonito G."/>
        </authorList>
    </citation>
    <scope>NUCLEOTIDE SEQUENCE</scope>
    <source>
        <strain evidence="6">KOD1015</strain>
    </source>
</reference>
<dbReference type="SUPFAM" id="SSF51905">
    <property type="entry name" value="FAD/NAD(P)-binding domain"/>
    <property type="match status" value="1"/>
</dbReference>
<dbReference type="GO" id="GO:0004497">
    <property type="term" value="F:monooxygenase activity"/>
    <property type="evidence" value="ECO:0007669"/>
    <property type="project" value="InterPro"/>
</dbReference>
<keyword evidence="3" id="KW-0274">FAD</keyword>
<evidence type="ECO:0000256" key="3">
    <source>
        <dbReference type="ARBA" id="ARBA00022827"/>
    </source>
</evidence>
<sequence>MPPSHDFKVLIVGGGLGGLMLAVLLERAGINYTIFERSVEVKPLGSALSLGANVFPVFAQLGLLDDFYSKAKPFAQTRAYRETDEKVRVRDYSPANEIAGYLPHIIARPDLYNILRKQIPPHKILLSKKVLSIHEREDGEEGRRGHVRITCSDKSIYEGDVLVGADGAYSAVRQGLYKKLAAMDLLPENDRTDEETGSTQQLPFSSICLVGQTSPQSHEKFKVLEETFSRFDITVGHDKPYSWVTFTTKRNTLCWMVIQHLDKVSFQDHDSFRNSEWGPEAAQAMCDQVKDFPLPSYPGLTIGDLMKETPKELISKVMLEEKLFETWYSGRVVLLGDACHKLHPAAGLGAVSAIHDAVALANVLYDLPSPTDCNDLTKAFEIYRQERYPIAKVSWDTSHKMSRVLGKTFVNLVIRFMINRMPDWIWIKALTRMYGYRPQVSFLPRSRDRGAVPPAPQLSLKSYENIAL</sequence>
<proteinExistence type="inferred from homology"/>
<keyword evidence="7" id="KW-1185">Reference proteome</keyword>
<organism evidence="6 7">
    <name type="scientific">Lunasporangiospora selenospora</name>
    <dbReference type="NCBI Taxonomy" id="979761"/>
    <lineage>
        <taxon>Eukaryota</taxon>
        <taxon>Fungi</taxon>
        <taxon>Fungi incertae sedis</taxon>
        <taxon>Mucoromycota</taxon>
        <taxon>Mortierellomycotina</taxon>
        <taxon>Mortierellomycetes</taxon>
        <taxon>Mortierellales</taxon>
        <taxon>Mortierellaceae</taxon>
        <taxon>Lunasporangiospora</taxon>
    </lineage>
</organism>
<dbReference type="OrthoDB" id="655030at2759"/>
<dbReference type="InterPro" id="IPR050562">
    <property type="entry name" value="FAD_mOase_fung"/>
</dbReference>
<accession>A0A9P6G2M4</accession>
<keyword evidence="4" id="KW-0560">Oxidoreductase</keyword>
<dbReference type="Gene3D" id="3.50.50.60">
    <property type="entry name" value="FAD/NAD(P)-binding domain"/>
    <property type="match status" value="1"/>
</dbReference>
<dbReference type="PANTHER" id="PTHR47356:SF2">
    <property type="entry name" value="FAD-BINDING DOMAIN-CONTAINING PROTEIN-RELATED"/>
    <property type="match status" value="1"/>
</dbReference>
<evidence type="ECO:0000256" key="2">
    <source>
        <dbReference type="ARBA" id="ARBA00022630"/>
    </source>
</evidence>
<evidence type="ECO:0000256" key="4">
    <source>
        <dbReference type="ARBA" id="ARBA00023002"/>
    </source>
</evidence>
<evidence type="ECO:0000313" key="7">
    <source>
        <dbReference type="Proteomes" id="UP000780801"/>
    </source>
</evidence>
<name>A0A9P6G2M4_9FUNG</name>
<dbReference type="Pfam" id="PF01494">
    <property type="entry name" value="FAD_binding_3"/>
    <property type="match status" value="2"/>
</dbReference>
<dbReference type="GO" id="GO:0071949">
    <property type="term" value="F:FAD binding"/>
    <property type="evidence" value="ECO:0007669"/>
    <property type="project" value="InterPro"/>
</dbReference>
<dbReference type="PRINTS" id="PR00420">
    <property type="entry name" value="RNGMNOXGNASE"/>
</dbReference>
<evidence type="ECO:0000259" key="5">
    <source>
        <dbReference type="Pfam" id="PF01494"/>
    </source>
</evidence>